<dbReference type="PANTHER" id="PTHR21146">
    <property type="entry name" value="MEF2B PROTEIN"/>
    <property type="match status" value="1"/>
</dbReference>
<sequence>MSRASELIFKTRKTSEKISENVHIFANDPSLAFFRVQEHVRKVLPAIYEKREEVFQLQKNLQGHCYDMEYGVEALQTIEKSESLFSNVQSILKTSIFLKQQLAAEENRIKMKKESIKSSVYKRFSAHLALDLPELPDFSGVMRDTSQRIENKIGPSNVRDDTQSFQTNLGELQRSHTTLH</sequence>
<dbReference type="RefSeq" id="XP_033236852.1">
    <property type="nucleotide sequence ID" value="XM_033380961.1"/>
</dbReference>
<reference evidence="7" key="1">
    <citation type="submission" date="2025-08" db="UniProtKB">
        <authorList>
            <consortium name="RefSeq"/>
        </authorList>
    </citation>
    <scope>IDENTIFICATION</scope>
    <source>
        <strain evidence="7">MV-25-SWS-2005</strain>
        <tissue evidence="7">Whole body</tissue>
    </source>
</reference>
<comment type="subcellular location">
    <subcellularLocation>
        <location evidence="1">Lysosome membrane</location>
    </subcellularLocation>
</comment>
<feature type="region of interest" description="Disordered" evidence="5">
    <location>
        <begin position="151"/>
        <end position="180"/>
    </location>
</feature>
<evidence type="ECO:0000313" key="7">
    <source>
        <dbReference type="RefSeq" id="XP_033236852.1"/>
    </source>
</evidence>
<dbReference type="ExpressionAtlas" id="A0A6I8W0K1">
    <property type="expression patterns" value="baseline"/>
</dbReference>
<keyword evidence="3" id="KW-0472">Membrane</keyword>
<dbReference type="GO" id="GO:0005765">
    <property type="term" value="C:lysosomal membrane"/>
    <property type="evidence" value="ECO:0007669"/>
    <property type="project" value="UniProtKB-SubCell"/>
</dbReference>
<dbReference type="InterPro" id="IPR019320">
    <property type="entry name" value="BORCS8"/>
</dbReference>
<dbReference type="Pfam" id="PF10167">
    <property type="entry name" value="BORCS8"/>
    <property type="match status" value="1"/>
</dbReference>
<dbReference type="AlphaFoldDB" id="A0A6I8W0K1"/>
<dbReference type="Proteomes" id="UP000001819">
    <property type="component" value="Chromosome 4"/>
</dbReference>
<dbReference type="FunCoup" id="A0A6I8W0K1">
    <property type="interactions" value="110"/>
</dbReference>
<dbReference type="KEGG" id="dpo:6903309"/>
<evidence type="ECO:0000256" key="4">
    <source>
        <dbReference type="ARBA" id="ARBA00023228"/>
    </source>
</evidence>
<comment type="similarity">
    <text evidence="2">Belongs to the BORCS8 family.</text>
</comment>
<protein>
    <submittedName>
        <fullName evidence="7">BLOC-1-related complex subunit 8 homolog</fullName>
    </submittedName>
</protein>
<evidence type="ECO:0000256" key="3">
    <source>
        <dbReference type="ARBA" id="ARBA00023136"/>
    </source>
</evidence>
<proteinExistence type="inferred from homology"/>
<name>A0A6I8W0K1_DROPS</name>
<evidence type="ECO:0000256" key="5">
    <source>
        <dbReference type="SAM" id="MobiDB-lite"/>
    </source>
</evidence>
<keyword evidence="6" id="KW-1185">Reference proteome</keyword>
<dbReference type="GO" id="GO:0099078">
    <property type="term" value="C:BORC complex"/>
    <property type="evidence" value="ECO:0007669"/>
    <property type="project" value="TreeGrafter"/>
</dbReference>
<accession>A0A6I8W0K1</accession>
<evidence type="ECO:0000256" key="2">
    <source>
        <dbReference type="ARBA" id="ARBA00010463"/>
    </source>
</evidence>
<evidence type="ECO:0000313" key="6">
    <source>
        <dbReference type="Proteomes" id="UP000001819"/>
    </source>
</evidence>
<keyword evidence="4" id="KW-0458">Lysosome</keyword>
<dbReference type="PANTHER" id="PTHR21146:SF0">
    <property type="entry name" value="BLOC-1-RELATED COMPLEX SUBUNIT 8"/>
    <property type="match status" value="1"/>
</dbReference>
<organism evidence="6 7">
    <name type="scientific">Drosophila pseudoobscura pseudoobscura</name>
    <name type="common">Fruit fly</name>
    <dbReference type="NCBI Taxonomy" id="46245"/>
    <lineage>
        <taxon>Eukaryota</taxon>
        <taxon>Metazoa</taxon>
        <taxon>Ecdysozoa</taxon>
        <taxon>Arthropoda</taxon>
        <taxon>Hexapoda</taxon>
        <taxon>Insecta</taxon>
        <taxon>Pterygota</taxon>
        <taxon>Neoptera</taxon>
        <taxon>Endopterygota</taxon>
        <taxon>Diptera</taxon>
        <taxon>Brachycera</taxon>
        <taxon>Muscomorpha</taxon>
        <taxon>Ephydroidea</taxon>
        <taxon>Drosophilidae</taxon>
        <taxon>Drosophila</taxon>
        <taxon>Sophophora</taxon>
    </lineage>
</organism>
<feature type="compositionally biased region" description="Polar residues" evidence="5">
    <location>
        <begin position="163"/>
        <end position="180"/>
    </location>
</feature>
<dbReference type="InParanoid" id="A0A6I8W0K1"/>
<evidence type="ECO:0000256" key="1">
    <source>
        <dbReference type="ARBA" id="ARBA00004656"/>
    </source>
</evidence>
<gene>
    <name evidence="7" type="primary">LOC6903309</name>
</gene>